<dbReference type="OrthoDB" id="582835at2"/>
<name>A0A2T3HMF0_9SPHI</name>
<proteinExistence type="predicted"/>
<accession>A0A2T3HMF0</accession>
<keyword evidence="3" id="KW-1185">Reference proteome</keyword>
<dbReference type="InterPro" id="IPR032710">
    <property type="entry name" value="NTF2-like_dom_sf"/>
</dbReference>
<dbReference type="AlphaFoldDB" id="A0A2T3HMF0"/>
<sequence>MHRLTACLIASSAPLVLPGAKNEFEMEHAEKEALIRTYIRAYNHFDLPGMLAGLHPDIIFENRSGAELTMRLEGLAAFEKQAAEALSYFSNREQQIAALRHIGSSTEIDIIYRAVAAADLSSSLKKGDRLEMDGRSVFTFSEGKIASITDIS</sequence>
<dbReference type="Gene3D" id="3.10.450.50">
    <property type="match status" value="1"/>
</dbReference>
<evidence type="ECO:0000313" key="2">
    <source>
        <dbReference type="EMBL" id="PST83615.1"/>
    </source>
</evidence>
<organism evidence="2 3">
    <name type="scientific">Pedobacter yulinensis</name>
    <dbReference type="NCBI Taxonomy" id="2126353"/>
    <lineage>
        <taxon>Bacteria</taxon>
        <taxon>Pseudomonadati</taxon>
        <taxon>Bacteroidota</taxon>
        <taxon>Sphingobacteriia</taxon>
        <taxon>Sphingobacteriales</taxon>
        <taxon>Sphingobacteriaceae</taxon>
        <taxon>Pedobacter</taxon>
    </lineage>
</organism>
<protein>
    <recommendedName>
        <fullName evidence="1">SnoaL-like domain-containing protein</fullName>
    </recommendedName>
</protein>
<evidence type="ECO:0000259" key="1">
    <source>
        <dbReference type="Pfam" id="PF12680"/>
    </source>
</evidence>
<dbReference type="InterPro" id="IPR037401">
    <property type="entry name" value="SnoaL-like"/>
</dbReference>
<dbReference type="Pfam" id="PF12680">
    <property type="entry name" value="SnoaL_2"/>
    <property type="match status" value="1"/>
</dbReference>
<reference evidence="2 3" key="1">
    <citation type="submission" date="2018-03" db="EMBL/GenBank/DDBJ databases">
        <authorList>
            <person name="Keele B.F."/>
        </authorList>
    </citation>
    <scope>NUCLEOTIDE SEQUENCE [LARGE SCALE GENOMIC DNA]</scope>
    <source>
        <strain evidence="2 3">YL28-9</strain>
    </source>
</reference>
<comment type="caution">
    <text evidence="2">The sequence shown here is derived from an EMBL/GenBank/DDBJ whole genome shotgun (WGS) entry which is preliminary data.</text>
</comment>
<dbReference type="SUPFAM" id="SSF54427">
    <property type="entry name" value="NTF2-like"/>
    <property type="match status" value="1"/>
</dbReference>
<evidence type="ECO:0000313" key="3">
    <source>
        <dbReference type="Proteomes" id="UP000240912"/>
    </source>
</evidence>
<dbReference type="EMBL" id="PYLS01000005">
    <property type="protein sequence ID" value="PST83615.1"/>
    <property type="molecule type" value="Genomic_DNA"/>
</dbReference>
<dbReference type="Proteomes" id="UP000240912">
    <property type="component" value="Unassembled WGS sequence"/>
</dbReference>
<gene>
    <name evidence="2" type="ORF">C7T94_13830</name>
</gene>
<feature type="domain" description="SnoaL-like" evidence="1">
    <location>
        <begin position="35"/>
        <end position="147"/>
    </location>
</feature>